<dbReference type="GO" id="GO:0015833">
    <property type="term" value="P:peptide transport"/>
    <property type="evidence" value="ECO:0007669"/>
    <property type="project" value="InterPro"/>
</dbReference>
<reference evidence="12" key="1">
    <citation type="submission" date="2019-01" db="EMBL/GenBank/DDBJ databases">
        <title>Draft genomes of a novel of Sporanaerobacter strains.</title>
        <authorList>
            <person name="Ma S."/>
        </authorList>
    </citation>
    <scope>NUCLEOTIDE SEQUENCE [LARGE SCALE GENOMIC DNA]</scope>
    <source>
        <strain evidence="12">NJN-17</strain>
    </source>
</reference>
<keyword evidence="8" id="KW-1278">Translocase</keyword>
<evidence type="ECO:0000256" key="9">
    <source>
        <dbReference type="ARBA" id="ARBA00023136"/>
    </source>
</evidence>
<dbReference type="NCBIfam" id="TIGR01727">
    <property type="entry name" value="oligo_HPY"/>
    <property type="match status" value="1"/>
</dbReference>
<protein>
    <submittedName>
        <fullName evidence="11">ABC transporter ATP-binding protein</fullName>
    </submittedName>
</protein>
<evidence type="ECO:0000256" key="6">
    <source>
        <dbReference type="ARBA" id="ARBA00022741"/>
    </source>
</evidence>
<dbReference type="Proteomes" id="UP000287969">
    <property type="component" value="Chromosome"/>
</dbReference>
<evidence type="ECO:0000256" key="3">
    <source>
        <dbReference type="ARBA" id="ARBA00022448"/>
    </source>
</evidence>
<evidence type="ECO:0000256" key="7">
    <source>
        <dbReference type="ARBA" id="ARBA00022840"/>
    </source>
</evidence>
<dbReference type="KEGG" id="spoa:EQM13_03445"/>
<dbReference type="SUPFAM" id="SSF52540">
    <property type="entry name" value="P-loop containing nucleoside triphosphate hydrolases"/>
    <property type="match status" value="1"/>
</dbReference>
<keyword evidence="5" id="KW-0997">Cell inner membrane</keyword>
<keyword evidence="9" id="KW-0472">Membrane</keyword>
<evidence type="ECO:0000256" key="4">
    <source>
        <dbReference type="ARBA" id="ARBA00022475"/>
    </source>
</evidence>
<dbReference type="GO" id="GO:0005524">
    <property type="term" value="F:ATP binding"/>
    <property type="evidence" value="ECO:0007669"/>
    <property type="project" value="UniProtKB-KW"/>
</dbReference>
<dbReference type="PANTHER" id="PTHR43297:SF14">
    <property type="entry name" value="ATPASE AAA-TYPE CORE DOMAIN-CONTAINING PROTEIN"/>
    <property type="match status" value="1"/>
</dbReference>
<dbReference type="RefSeq" id="WP_128751957.1">
    <property type="nucleotide sequence ID" value="NZ_CP035282.1"/>
</dbReference>
<feature type="domain" description="ABC transporter" evidence="10">
    <location>
        <begin position="27"/>
        <end position="119"/>
    </location>
</feature>
<organism evidence="11 12">
    <name type="scientific">Acidilutibacter cellobiosedens</name>
    <dbReference type="NCBI Taxonomy" id="2507161"/>
    <lineage>
        <taxon>Bacteria</taxon>
        <taxon>Bacillati</taxon>
        <taxon>Bacillota</taxon>
        <taxon>Tissierellia</taxon>
        <taxon>Tissierellales</taxon>
        <taxon>Acidilutibacteraceae</taxon>
        <taxon>Acidilutibacter</taxon>
    </lineage>
</organism>
<keyword evidence="3" id="KW-0813">Transport</keyword>
<dbReference type="EMBL" id="CP035282">
    <property type="protein sequence ID" value="QAT60697.1"/>
    <property type="molecule type" value="Genomic_DNA"/>
</dbReference>
<dbReference type="AlphaFoldDB" id="A0A410Q9N8"/>
<comment type="subcellular location">
    <subcellularLocation>
        <location evidence="1">Membrane</location>
    </subcellularLocation>
</comment>
<comment type="similarity">
    <text evidence="2">Belongs to the ABC transporter superfamily.</text>
</comment>
<dbReference type="InterPro" id="IPR003439">
    <property type="entry name" value="ABC_transporter-like_ATP-bd"/>
</dbReference>
<dbReference type="InterPro" id="IPR050388">
    <property type="entry name" value="ABC_Ni/Peptide_Import"/>
</dbReference>
<dbReference type="Pfam" id="PF00005">
    <property type="entry name" value="ABC_tran"/>
    <property type="match status" value="1"/>
</dbReference>
<dbReference type="InterPro" id="IPR013563">
    <property type="entry name" value="Oligopep_ABC_C"/>
</dbReference>
<dbReference type="GO" id="GO:0016020">
    <property type="term" value="C:membrane"/>
    <property type="evidence" value="ECO:0007669"/>
    <property type="project" value="UniProtKB-SubCell"/>
</dbReference>
<name>A0A410Q9N8_9FIRM</name>
<evidence type="ECO:0000256" key="2">
    <source>
        <dbReference type="ARBA" id="ARBA00005417"/>
    </source>
</evidence>
<sequence length="167" mass="18852">MKEPLLSLKNLKVSFFNNIGEIKVICGNDIAMIFQNPMASLNLVFTVRHQISDIIREHQGLGKAKTKNKTVEMLKLVKIPSPEERYNNYPHEFSGGQRIGIARALSTNPEFMLYDEPTSALDVSSPLTPPSGCKFVTRCKYKMKQCHESEPKLTEKESGHVVACHLY</sequence>
<keyword evidence="4" id="KW-1003">Cell membrane</keyword>
<dbReference type="OrthoDB" id="9806285at2"/>
<gene>
    <name evidence="11" type="ORF">EQM13_03445</name>
</gene>
<accession>A0A410Q9N8</accession>
<evidence type="ECO:0000313" key="11">
    <source>
        <dbReference type="EMBL" id="QAT60697.1"/>
    </source>
</evidence>
<proteinExistence type="inferred from homology"/>
<evidence type="ECO:0000259" key="10">
    <source>
        <dbReference type="Pfam" id="PF00005"/>
    </source>
</evidence>
<dbReference type="GO" id="GO:0016887">
    <property type="term" value="F:ATP hydrolysis activity"/>
    <property type="evidence" value="ECO:0007669"/>
    <property type="project" value="InterPro"/>
</dbReference>
<keyword evidence="7 11" id="KW-0067">ATP-binding</keyword>
<dbReference type="InterPro" id="IPR027417">
    <property type="entry name" value="P-loop_NTPase"/>
</dbReference>
<evidence type="ECO:0000256" key="5">
    <source>
        <dbReference type="ARBA" id="ARBA00022519"/>
    </source>
</evidence>
<dbReference type="Gene3D" id="3.40.50.300">
    <property type="entry name" value="P-loop containing nucleotide triphosphate hydrolases"/>
    <property type="match status" value="2"/>
</dbReference>
<keyword evidence="6" id="KW-0547">Nucleotide-binding</keyword>
<evidence type="ECO:0000256" key="8">
    <source>
        <dbReference type="ARBA" id="ARBA00022967"/>
    </source>
</evidence>
<evidence type="ECO:0000256" key="1">
    <source>
        <dbReference type="ARBA" id="ARBA00004370"/>
    </source>
</evidence>
<evidence type="ECO:0000313" key="12">
    <source>
        <dbReference type="Proteomes" id="UP000287969"/>
    </source>
</evidence>
<dbReference type="PANTHER" id="PTHR43297">
    <property type="entry name" value="OLIGOPEPTIDE TRANSPORT ATP-BINDING PROTEIN APPD"/>
    <property type="match status" value="1"/>
</dbReference>
<keyword evidence="12" id="KW-1185">Reference proteome</keyword>